<feature type="transmembrane region" description="Helical" evidence="2">
    <location>
        <begin position="339"/>
        <end position="359"/>
    </location>
</feature>
<feature type="transmembrane region" description="Helical" evidence="2">
    <location>
        <begin position="403"/>
        <end position="427"/>
    </location>
</feature>
<dbReference type="Proteomes" id="UP000030672">
    <property type="component" value="Unassembled WGS sequence"/>
</dbReference>
<feature type="region of interest" description="Disordered" evidence="1">
    <location>
        <begin position="1"/>
        <end position="21"/>
    </location>
</feature>
<evidence type="ECO:0000313" key="4">
    <source>
        <dbReference type="Proteomes" id="UP000030672"/>
    </source>
</evidence>
<evidence type="ECO:0008006" key="5">
    <source>
        <dbReference type="Google" id="ProtNLM"/>
    </source>
</evidence>
<keyword evidence="2" id="KW-0812">Transmembrane</keyword>
<keyword evidence="4" id="KW-1185">Reference proteome</keyword>
<keyword evidence="2" id="KW-1133">Transmembrane helix</keyword>
<dbReference type="HOGENOM" id="CLU_027441_0_0_1"/>
<protein>
    <recommendedName>
        <fullName evidence="5">Integral membrane protein</fullName>
    </recommendedName>
</protein>
<keyword evidence="2" id="KW-0472">Membrane</keyword>
<feature type="transmembrane region" description="Helical" evidence="2">
    <location>
        <begin position="143"/>
        <end position="166"/>
    </location>
</feature>
<evidence type="ECO:0000256" key="1">
    <source>
        <dbReference type="SAM" id="MobiDB-lite"/>
    </source>
</evidence>
<proteinExistence type="predicted"/>
<sequence>MAPVQANRNRQFTDDREPLRNNDALQLIDSKVRGPFSFLNPTQASYKHKIHISPSRAHHRSASTPLSTTASALSTDASTQPAANVEYKWTARDNRKGRHTLVIKDPSVEHPEANVTAPRSTAHWRSVLHTIWLMLTFYPVWDISWCVAYIFTLGSVLWVINAFFAFLPLIRPSSEFHNEVLDGGGITAFIGATIFEVGSILLMLEAINENREGCFGFAVESVYEHHLSRMEAGNGSGLKIVPRDDACTHHHRNKANLVGKPHQIPLETPVFDSEKQQPAKTDSWDWWPSWSDLKSHYFHELGFIASLSQLLGATVFWISGFTALPGILNVLSPGLSDGIYWTPQVVGGTGFIVSGWLFMIETQKHWWQPAPRVLGWHIGLWNFIGGIGFTLCPAFGYDPSSWAQYQASCSTFWGSWAFLIGSVIQLYESLEKTPVRKEGSAS</sequence>
<name>A0A074W2P3_AURM1</name>
<dbReference type="RefSeq" id="XP_040881205.1">
    <property type="nucleotide sequence ID" value="XM_041021035.1"/>
</dbReference>
<feature type="transmembrane region" description="Helical" evidence="2">
    <location>
        <begin position="380"/>
        <end position="397"/>
    </location>
</feature>
<feature type="compositionally biased region" description="Polar residues" evidence="1">
    <location>
        <begin position="1"/>
        <end position="10"/>
    </location>
</feature>
<feature type="transmembrane region" description="Helical" evidence="2">
    <location>
        <begin position="186"/>
        <end position="204"/>
    </location>
</feature>
<evidence type="ECO:0000256" key="2">
    <source>
        <dbReference type="SAM" id="Phobius"/>
    </source>
</evidence>
<dbReference type="GeneID" id="63914408"/>
<feature type="compositionally biased region" description="Low complexity" evidence="1">
    <location>
        <begin position="62"/>
        <end position="79"/>
    </location>
</feature>
<dbReference type="AlphaFoldDB" id="A0A074W2P3"/>
<feature type="region of interest" description="Disordered" evidence="1">
    <location>
        <begin position="54"/>
        <end position="79"/>
    </location>
</feature>
<dbReference type="EMBL" id="KL584829">
    <property type="protein sequence ID" value="KEQ64182.1"/>
    <property type="molecule type" value="Genomic_DNA"/>
</dbReference>
<feature type="compositionally biased region" description="Basic and acidic residues" evidence="1">
    <location>
        <begin position="11"/>
        <end position="20"/>
    </location>
</feature>
<feature type="transmembrane region" description="Helical" evidence="2">
    <location>
        <begin position="301"/>
        <end position="319"/>
    </location>
</feature>
<dbReference type="STRING" id="1043003.A0A074W2P3"/>
<reference evidence="3 4" key="1">
    <citation type="journal article" date="2014" name="BMC Genomics">
        <title>Genome sequencing of four Aureobasidium pullulans varieties: biotechnological potential, stress tolerance, and description of new species.</title>
        <authorList>
            <person name="Gostin Ar C."/>
            <person name="Ohm R.A."/>
            <person name="Kogej T."/>
            <person name="Sonjak S."/>
            <person name="Turk M."/>
            <person name="Zajc J."/>
            <person name="Zalar P."/>
            <person name="Grube M."/>
            <person name="Sun H."/>
            <person name="Han J."/>
            <person name="Sharma A."/>
            <person name="Chiniquy J."/>
            <person name="Ngan C.Y."/>
            <person name="Lipzen A."/>
            <person name="Barry K."/>
            <person name="Grigoriev I.V."/>
            <person name="Gunde-Cimerman N."/>
        </authorList>
    </citation>
    <scope>NUCLEOTIDE SEQUENCE [LARGE SCALE GENOMIC DNA]</scope>
    <source>
        <strain evidence="3 4">CBS 110374</strain>
    </source>
</reference>
<gene>
    <name evidence="3" type="ORF">M437DRAFT_45189</name>
</gene>
<accession>A0A074W2P3</accession>
<organism evidence="3 4">
    <name type="scientific">Aureobasidium melanogenum (strain CBS 110374)</name>
    <name type="common">Aureobasidium pullulans var. melanogenum</name>
    <dbReference type="NCBI Taxonomy" id="1043003"/>
    <lineage>
        <taxon>Eukaryota</taxon>
        <taxon>Fungi</taxon>
        <taxon>Dikarya</taxon>
        <taxon>Ascomycota</taxon>
        <taxon>Pezizomycotina</taxon>
        <taxon>Dothideomycetes</taxon>
        <taxon>Dothideomycetidae</taxon>
        <taxon>Dothideales</taxon>
        <taxon>Saccotheciaceae</taxon>
        <taxon>Aureobasidium</taxon>
    </lineage>
</organism>
<evidence type="ECO:0000313" key="3">
    <source>
        <dbReference type="EMBL" id="KEQ64182.1"/>
    </source>
</evidence>